<feature type="transmembrane region" description="Helical" evidence="8">
    <location>
        <begin position="492"/>
        <end position="513"/>
    </location>
</feature>
<evidence type="ECO:0000256" key="7">
    <source>
        <dbReference type="SAM" id="MobiDB-lite"/>
    </source>
</evidence>
<feature type="transmembrane region" description="Helical" evidence="8">
    <location>
        <begin position="75"/>
        <end position="98"/>
    </location>
</feature>
<feature type="transmembrane region" description="Helical" evidence="8">
    <location>
        <begin position="420"/>
        <end position="442"/>
    </location>
</feature>
<dbReference type="InterPro" id="IPR004841">
    <property type="entry name" value="AA-permease/SLC12A_dom"/>
</dbReference>
<feature type="transmembrane region" description="Helical" evidence="8">
    <location>
        <begin position="448"/>
        <end position="471"/>
    </location>
</feature>
<feature type="domain" description="Amino acid permease/ SLC12A" evidence="9">
    <location>
        <begin position="74"/>
        <end position="551"/>
    </location>
</feature>
<keyword evidence="11" id="KW-1185">Reference proteome</keyword>
<feature type="transmembrane region" description="Helical" evidence="8">
    <location>
        <begin position="110"/>
        <end position="135"/>
    </location>
</feature>
<evidence type="ECO:0000256" key="5">
    <source>
        <dbReference type="ARBA" id="ARBA00022989"/>
    </source>
</evidence>
<evidence type="ECO:0000256" key="4">
    <source>
        <dbReference type="ARBA" id="ARBA00022970"/>
    </source>
</evidence>
<name>A0A316ZGY0_9BASI</name>
<evidence type="ECO:0000256" key="6">
    <source>
        <dbReference type="ARBA" id="ARBA00023136"/>
    </source>
</evidence>
<keyword evidence="6 8" id="KW-0472">Membrane</keyword>
<dbReference type="RefSeq" id="XP_025599822.1">
    <property type="nucleotide sequence ID" value="XM_025741966.1"/>
</dbReference>
<protein>
    <recommendedName>
        <fullName evidence="9">Amino acid permease/ SLC12A domain-containing protein</fullName>
    </recommendedName>
</protein>
<feature type="transmembrane region" description="Helical" evidence="8">
    <location>
        <begin position="279"/>
        <end position="298"/>
    </location>
</feature>
<evidence type="ECO:0000256" key="8">
    <source>
        <dbReference type="SAM" id="Phobius"/>
    </source>
</evidence>
<reference evidence="10 11" key="1">
    <citation type="journal article" date="2018" name="Mol. Biol. Evol.">
        <title>Broad Genomic Sampling Reveals a Smut Pathogenic Ancestry of the Fungal Clade Ustilaginomycotina.</title>
        <authorList>
            <person name="Kijpornyongpan T."/>
            <person name="Mondo S.J."/>
            <person name="Barry K."/>
            <person name="Sandor L."/>
            <person name="Lee J."/>
            <person name="Lipzen A."/>
            <person name="Pangilinan J."/>
            <person name="LaButti K."/>
            <person name="Hainaut M."/>
            <person name="Henrissat B."/>
            <person name="Grigoriev I.V."/>
            <person name="Spatafora J.W."/>
            <person name="Aime M.C."/>
        </authorList>
    </citation>
    <scope>NUCLEOTIDE SEQUENCE [LARGE SCALE GENOMIC DNA]</scope>
    <source>
        <strain evidence="10 11">MCA 4186</strain>
    </source>
</reference>
<keyword evidence="3 8" id="KW-0812">Transmembrane</keyword>
<evidence type="ECO:0000313" key="11">
    <source>
        <dbReference type="Proteomes" id="UP000245946"/>
    </source>
</evidence>
<dbReference type="EMBL" id="KZ819288">
    <property type="protein sequence ID" value="PWN99543.1"/>
    <property type="molecule type" value="Genomic_DNA"/>
</dbReference>
<dbReference type="InterPro" id="IPR050524">
    <property type="entry name" value="APC_YAT"/>
</dbReference>
<dbReference type="OrthoDB" id="10062876at2759"/>
<evidence type="ECO:0000259" key="9">
    <source>
        <dbReference type="Pfam" id="PF00324"/>
    </source>
</evidence>
<feature type="transmembrane region" description="Helical" evidence="8">
    <location>
        <begin position="373"/>
        <end position="392"/>
    </location>
</feature>
<comment type="subcellular location">
    <subcellularLocation>
        <location evidence="1">Membrane</location>
        <topology evidence="1">Multi-pass membrane protein</topology>
    </subcellularLocation>
</comment>
<organism evidence="10 11">
    <name type="scientific">Tilletiopsis washingtonensis</name>
    <dbReference type="NCBI Taxonomy" id="58919"/>
    <lineage>
        <taxon>Eukaryota</taxon>
        <taxon>Fungi</taxon>
        <taxon>Dikarya</taxon>
        <taxon>Basidiomycota</taxon>
        <taxon>Ustilaginomycotina</taxon>
        <taxon>Exobasidiomycetes</taxon>
        <taxon>Entylomatales</taxon>
        <taxon>Entylomatales incertae sedis</taxon>
        <taxon>Tilletiopsis</taxon>
    </lineage>
</organism>
<proteinExistence type="predicted"/>
<dbReference type="AlphaFoldDB" id="A0A316ZGY0"/>
<feature type="transmembrane region" description="Helical" evidence="8">
    <location>
        <begin position="215"/>
        <end position="232"/>
    </location>
</feature>
<dbReference type="PIRSF" id="PIRSF006060">
    <property type="entry name" value="AA_transporter"/>
    <property type="match status" value="1"/>
</dbReference>
<dbReference type="Gene3D" id="1.20.1740.10">
    <property type="entry name" value="Amino acid/polyamine transporter I"/>
    <property type="match status" value="1"/>
</dbReference>
<feature type="region of interest" description="Disordered" evidence="7">
    <location>
        <begin position="1"/>
        <end position="46"/>
    </location>
</feature>
<feature type="transmembrane region" description="Helical" evidence="8">
    <location>
        <begin position="156"/>
        <end position="177"/>
    </location>
</feature>
<feature type="compositionally biased region" description="Pro residues" evidence="7">
    <location>
        <begin position="1"/>
        <end position="12"/>
    </location>
</feature>
<dbReference type="InterPro" id="IPR004840">
    <property type="entry name" value="Amino_acid_permease_CS"/>
</dbReference>
<feature type="transmembrane region" description="Helical" evidence="8">
    <location>
        <begin position="319"/>
        <end position="340"/>
    </location>
</feature>
<sequence length="594" mass="63333">MDSRPPTPPILPHTPVRVSQSDDIEKAPASDAKSLHGSGSSVSALDDEERAKLERLGLVEGAAGGVKRNLKERHIALIALGGTIGTGLFVGLGASLAASGPLSTLLGYTLMGFLVWALMVALGELATFLPLPGGFVAHASRFVSPGFGAALGWQYWFSYSICLPTGITASALIISFWDPNQVVHPAIWISIILVLVVGVNILGVRVFGELESVMASIKIIAITILIITMLVIDLGGGPSGEFIGGKYWRVPGPMAQFLWEPAADGAPSGGISGSWGRFLGFWNVLVSASFAFSGTELIGMAVGEVANPRKAVPRAIRSVAIRIFVFYVLAVLLVGLVVPYNSPRLLNASGSDASASPFVIAVDAASIRVLPHIVNAVLVTVTWSAANADLYAASRTLYAMSIDGQAPAVFKRCTKGGVPVYAVGATALFGPLAYLGVGSVGASLTFSYLYALSAVSIIMAWWAIVVTSLRFHYGLKAQGFVRKTMLPYVAPLQPGLSWLCLVMFTLVIIFAAFPTFIRGHWATDVFITTYLPVPLFFLTWAGFDWAKKGRILPLAQLDFKTGRRQLEQMDEECNAEEARSEKPNAVMRALKQFA</sequence>
<dbReference type="GeneID" id="37269510"/>
<dbReference type="Proteomes" id="UP000245946">
    <property type="component" value="Unassembled WGS sequence"/>
</dbReference>
<keyword evidence="4" id="KW-0029">Amino-acid transport</keyword>
<dbReference type="PROSITE" id="PS00218">
    <property type="entry name" value="AMINO_ACID_PERMEASE_1"/>
    <property type="match status" value="1"/>
</dbReference>
<gene>
    <name evidence="10" type="ORF">FA09DRAFT_328921</name>
</gene>
<accession>A0A316ZGY0</accession>
<feature type="transmembrane region" description="Helical" evidence="8">
    <location>
        <begin position="525"/>
        <end position="543"/>
    </location>
</feature>
<dbReference type="STRING" id="58919.A0A316ZGY0"/>
<dbReference type="GO" id="GO:0016020">
    <property type="term" value="C:membrane"/>
    <property type="evidence" value="ECO:0007669"/>
    <property type="project" value="UniProtKB-SubCell"/>
</dbReference>
<dbReference type="PANTHER" id="PTHR43341">
    <property type="entry name" value="AMINO ACID PERMEASE"/>
    <property type="match status" value="1"/>
</dbReference>
<evidence type="ECO:0000256" key="1">
    <source>
        <dbReference type="ARBA" id="ARBA00004141"/>
    </source>
</evidence>
<dbReference type="PANTHER" id="PTHR43341:SF4">
    <property type="entry name" value="ARGININE PERMEASE CAN1-RELATED"/>
    <property type="match status" value="1"/>
</dbReference>
<keyword evidence="2" id="KW-0813">Transport</keyword>
<keyword evidence="5 8" id="KW-1133">Transmembrane helix</keyword>
<dbReference type="FunFam" id="1.20.1740.10:FF:000006">
    <property type="entry name" value="General amino acid permease"/>
    <property type="match status" value="1"/>
</dbReference>
<evidence type="ECO:0000313" key="10">
    <source>
        <dbReference type="EMBL" id="PWN99543.1"/>
    </source>
</evidence>
<evidence type="ECO:0000256" key="2">
    <source>
        <dbReference type="ARBA" id="ARBA00022448"/>
    </source>
</evidence>
<feature type="transmembrane region" description="Helical" evidence="8">
    <location>
        <begin position="183"/>
        <end position="203"/>
    </location>
</feature>
<dbReference type="GO" id="GO:0015171">
    <property type="term" value="F:amino acid transmembrane transporter activity"/>
    <property type="evidence" value="ECO:0007669"/>
    <property type="project" value="TreeGrafter"/>
</dbReference>
<evidence type="ECO:0000256" key="3">
    <source>
        <dbReference type="ARBA" id="ARBA00022692"/>
    </source>
</evidence>
<dbReference type="Pfam" id="PF00324">
    <property type="entry name" value="AA_permease"/>
    <property type="match status" value="1"/>
</dbReference>